<reference evidence="2" key="1">
    <citation type="submission" date="2016-06" db="EMBL/GenBank/DDBJ databases">
        <title>Adaptive Radiation by Waves of Gene Transfer Leads to Fine-Scale Resource Partitioning in Marine Microbes.</title>
        <authorList>
            <person name="Hehemann J.-H."/>
            <person name="Arevalo P."/>
            <person name="Datta M.S."/>
            <person name="Yu X."/>
            <person name="Corzett C."/>
            <person name="Henschel A."/>
            <person name="Preheim S.P."/>
            <person name="Timberlake S."/>
            <person name="Alm E.J."/>
            <person name="Polz M.F."/>
        </authorList>
    </citation>
    <scope>NUCLEOTIDE SEQUENCE [LARGE SCALE GENOMIC DNA]</scope>
    <source>
        <strain evidence="2">FF50</strain>
        <plasmid evidence="2">unnamed1</plasmid>
    </source>
</reference>
<geneLocation type="plasmid" evidence="2">
    <name>unnamed1</name>
</geneLocation>
<dbReference type="KEGG" id="vbr:A6E01_20640"/>
<feature type="transmembrane region" description="Helical" evidence="1">
    <location>
        <begin position="7"/>
        <end position="24"/>
    </location>
</feature>
<name>A0A193KJL5_9VIBR</name>
<keyword evidence="1" id="KW-0472">Membrane</keyword>
<sequence length="82" mass="9204">MNNQFRVSVYWFVLVLCMVGWAVNTSAASQVFSNEFNFILFCLSFMMVRDALKAVRTTFSGKARLVITLSPFLSVGPILGML</sequence>
<dbReference type="EMBL" id="CP016179">
    <property type="protein sequence ID" value="ANO35621.1"/>
    <property type="molecule type" value="Genomic_DNA"/>
</dbReference>
<protein>
    <submittedName>
        <fullName evidence="2">Uncharacterized protein</fullName>
    </submittedName>
</protein>
<keyword evidence="1" id="KW-0812">Transmembrane</keyword>
<evidence type="ECO:0000313" key="2">
    <source>
        <dbReference type="EMBL" id="ANO35621.1"/>
    </source>
</evidence>
<dbReference type="AlphaFoldDB" id="A0A193KJL5"/>
<keyword evidence="2" id="KW-0614">Plasmid</keyword>
<dbReference type="Proteomes" id="UP000092018">
    <property type="component" value="Plasmid unnamed1"/>
</dbReference>
<accession>A0A193KJL5</accession>
<gene>
    <name evidence="2" type="ORF">A6E01_20640</name>
</gene>
<keyword evidence="1" id="KW-1133">Transmembrane helix</keyword>
<evidence type="ECO:0000256" key="1">
    <source>
        <dbReference type="SAM" id="Phobius"/>
    </source>
</evidence>
<organism evidence="2">
    <name type="scientific">Vibrio breoganii</name>
    <dbReference type="NCBI Taxonomy" id="553239"/>
    <lineage>
        <taxon>Bacteria</taxon>
        <taxon>Pseudomonadati</taxon>
        <taxon>Pseudomonadota</taxon>
        <taxon>Gammaproteobacteria</taxon>
        <taxon>Vibrionales</taxon>
        <taxon>Vibrionaceae</taxon>
        <taxon>Vibrio</taxon>
    </lineage>
</organism>
<proteinExistence type="predicted"/>